<feature type="domain" description="Tyrosine specific protein phosphatases" evidence="2">
    <location>
        <begin position="184"/>
        <end position="241"/>
    </location>
</feature>
<reference evidence="3 4" key="1">
    <citation type="submission" date="2024-06" db="EMBL/GenBank/DDBJ databases">
        <title>The Natural Products Discovery Center: Release of the First 8490 Sequenced Strains for Exploring Actinobacteria Biosynthetic Diversity.</title>
        <authorList>
            <person name="Kalkreuter E."/>
            <person name="Kautsar S.A."/>
            <person name="Yang D."/>
            <person name="Bader C.D."/>
            <person name="Teijaro C.N."/>
            <person name="Fluegel L."/>
            <person name="Davis C.M."/>
            <person name="Simpson J.R."/>
            <person name="Lauterbach L."/>
            <person name="Steele A.D."/>
            <person name="Gui C."/>
            <person name="Meng S."/>
            <person name="Li G."/>
            <person name="Viehrig K."/>
            <person name="Ye F."/>
            <person name="Su P."/>
            <person name="Kiefer A.F."/>
            <person name="Nichols A."/>
            <person name="Cepeda A.J."/>
            <person name="Yan W."/>
            <person name="Fan B."/>
            <person name="Jiang Y."/>
            <person name="Adhikari A."/>
            <person name="Zheng C.-J."/>
            <person name="Schuster L."/>
            <person name="Cowan T.M."/>
            <person name="Smanski M.J."/>
            <person name="Chevrette M.G."/>
            <person name="De Carvalho L.P.S."/>
            <person name="Shen B."/>
        </authorList>
    </citation>
    <scope>NUCLEOTIDE SEQUENCE [LARGE SCALE GENOMIC DNA]</scope>
    <source>
        <strain evidence="3 4">NPDC048946</strain>
    </source>
</reference>
<accession>A0ABV3DMI4</accession>
<protein>
    <submittedName>
        <fullName evidence="3">Tyrosine-protein phosphatase</fullName>
        <ecNumber evidence="3">3.1.3.48</ecNumber>
    </submittedName>
</protein>
<gene>
    <name evidence="3" type="ORF">AB0C36_25975</name>
</gene>
<name>A0ABV3DMI4_9ACTN</name>
<proteinExistence type="inferred from homology"/>
<evidence type="ECO:0000256" key="1">
    <source>
        <dbReference type="ARBA" id="ARBA00009580"/>
    </source>
</evidence>
<dbReference type="PROSITE" id="PS51318">
    <property type="entry name" value="TAT"/>
    <property type="match status" value="1"/>
</dbReference>
<dbReference type="Pfam" id="PF13350">
    <property type="entry name" value="Y_phosphatase3"/>
    <property type="match status" value="1"/>
</dbReference>
<comment type="caution">
    <text evidence="3">The sequence shown here is derived from an EMBL/GenBank/DDBJ whole genome shotgun (WGS) entry which is preliminary data.</text>
</comment>
<dbReference type="PANTHER" id="PTHR31126">
    <property type="entry name" value="TYROSINE-PROTEIN PHOSPHATASE"/>
    <property type="match status" value="1"/>
</dbReference>
<keyword evidence="3" id="KW-0378">Hydrolase</keyword>
<dbReference type="EC" id="3.1.3.48" evidence="3"/>
<dbReference type="InterPro" id="IPR029021">
    <property type="entry name" value="Prot-tyrosine_phosphatase-like"/>
</dbReference>
<keyword evidence="4" id="KW-1185">Reference proteome</keyword>
<dbReference type="RefSeq" id="WP_358358084.1">
    <property type="nucleotide sequence ID" value="NZ_JBEZFP010000075.1"/>
</dbReference>
<evidence type="ECO:0000259" key="2">
    <source>
        <dbReference type="PROSITE" id="PS50056"/>
    </source>
</evidence>
<dbReference type="Gene3D" id="3.90.190.10">
    <property type="entry name" value="Protein tyrosine phosphatase superfamily"/>
    <property type="match status" value="1"/>
</dbReference>
<dbReference type="EMBL" id="JBEZFP010000075">
    <property type="protein sequence ID" value="MEU8136948.1"/>
    <property type="molecule type" value="Genomic_DNA"/>
</dbReference>
<sequence length="311" mass="33564">MGSENFAMPERGSSSFGRRAFAAGVVGAVAAAVLPGAPAYAHDDPRPHSRLIPLTGAVNTRDLGGYRTWHGRTVRWGRVFRGDALGKLTAEDVARLGRLGLHTVVDFRGPKEIAKDGVDRLPPRTLLVNNPVLDAAGDAMTDAITRALATGDPAVLDELLGDGRGAALMTEGHRSSVTSPAARAGFGDTLRRIAEHGTPLLYHCTAGKDRTGWMSALLLTALEVPDRTIVEDYMLSNENRRASNESTYAFLRSRGIDVELVRPLMEQRPAYIEAALATMRAEYGSVDRYVRRGLGLSAGTIPRLRARLLTR</sequence>
<dbReference type="SUPFAM" id="SSF52799">
    <property type="entry name" value="(Phosphotyrosine protein) phosphatases II"/>
    <property type="match status" value="1"/>
</dbReference>
<evidence type="ECO:0000313" key="3">
    <source>
        <dbReference type="EMBL" id="MEU8136948.1"/>
    </source>
</evidence>
<organism evidence="3 4">
    <name type="scientific">Streptodolium elevatio</name>
    <dbReference type="NCBI Taxonomy" id="3157996"/>
    <lineage>
        <taxon>Bacteria</taxon>
        <taxon>Bacillati</taxon>
        <taxon>Actinomycetota</taxon>
        <taxon>Actinomycetes</taxon>
        <taxon>Kitasatosporales</taxon>
        <taxon>Streptomycetaceae</taxon>
        <taxon>Streptodolium</taxon>
    </lineage>
</organism>
<comment type="similarity">
    <text evidence="1">Belongs to the protein-tyrosine phosphatase family.</text>
</comment>
<dbReference type="InterPro" id="IPR026893">
    <property type="entry name" value="Tyr/Ser_Pase_IphP-type"/>
</dbReference>
<dbReference type="GO" id="GO:0004725">
    <property type="term" value="F:protein tyrosine phosphatase activity"/>
    <property type="evidence" value="ECO:0007669"/>
    <property type="project" value="UniProtKB-EC"/>
</dbReference>
<dbReference type="PROSITE" id="PS50056">
    <property type="entry name" value="TYR_PHOSPHATASE_2"/>
    <property type="match status" value="1"/>
</dbReference>
<dbReference type="InterPro" id="IPR006311">
    <property type="entry name" value="TAT_signal"/>
</dbReference>
<dbReference type="Proteomes" id="UP001551482">
    <property type="component" value="Unassembled WGS sequence"/>
</dbReference>
<evidence type="ECO:0000313" key="4">
    <source>
        <dbReference type="Proteomes" id="UP001551482"/>
    </source>
</evidence>
<dbReference type="PANTHER" id="PTHR31126:SF1">
    <property type="entry name" value="TYROSINE SPECIFIC PROTEIN PHOSPHATASES DOMAIN-CONTAINING PROTEIN"/>
    <property type="match status" value="1"/>
</dbReference>
<dbReference type="InterPro" id="IPR000387">
    <property type="entry name" value="Tyr_Pase_dom"/>
</dbReference>